<evidence type="ECO:0000256" key="1">
    <source>
        <dbReference type="SAM" id="MobiDB-lite"/>
    </source>
</evidence>
<dbReference type="Proteomes" id="UP000827092">
    <property type="component" value="Unassembled WGS sequence"/>
</dbReference>
<gene>
    <name evidence="2" type="ORF">JTE90_008008</name>
</gene>
<evidence type="ECO:0000313" key="3">
    <source>
        <dbReference type="Proteomes" id="UP000827092"/>
    </source>
</evidence>
<accession>A0AAV6UY54</accession>
<dbReference type="AlphaFoldDB" id="A0AAV6UY54"/>
<proteinExistence type="predicted"/>
<feature type="region of interest" description="Disordered" evidence="1">
    <location>
        <begin position="1"/>
        <end position="43"/>
    </location>
</feature>
<dbReference type="EMBL" id="JAFNEN010000238">
    <property type="protein sequence ID" value="KAG8188441.1"/>
    <property type="molecule type" value="Genomic_DNA"/>
</dbReference>
<protein>
    <submittedName>
        <fullName evidence="2">Uncharacterized protein</fullName>
    </submittedName>
</protein>
<sequence>MGKGGTKNKEKRTPGKTKRKKKRIKKQEKRKQPKQDMEKTWEGFQLRSSDVMSMYLQQLRERFSEAAPEKEEKYS</sequence>
<keyword evidence="3" id="KW-1185">Reference proteome</keyword>
<name>A0AAV6UY54_9ARAC</name>
<organism evidence="2 3">
    <name type="scientific">Oedothorax gibbosus</name>
    <dbReference type="NCBI Taxonomy" id="931172"/>
    <lineage>
        <taxon>Eukaryota</taxon>
        <taxon>Metazoa</taxon>
        <taxon>Ecdysozoa</taxon>
        <taxon>Arthropoda</taxon>
        <taxon>Chelicerata</taxon>
        <taxon>Arachnida</taxon>
        <taxon>Araneae</taxon>
        <taxon>Araneomorphae</taxon>
        <taxon>Entelegynae</taxon>
        <taxon>Araneoidea</taxon>
        <taxon>Linyphiidae</taxon>
        <taxon>Erigoninae</taxon>
        <taxon>Oedothorax</taxon>
    </lineage>
</organism>
<evidence type="ECO:0000313" key="2">
    <source>
        <dbReference type="EMBL" id="KAG8188441.1"/>
    </source>
</evidence>
<feature type="compositionally biased region" description="Basic residues" evidence="1">
    <location>
        <begin position="14"/>
        <end position="32"/>
    </location>
</feature>
<reference evidence="2 3" key="1">
    <citation type="journal article" date="2022" name="Nat. Ecol. Evol.">
        <title>A masculinizing supergene underlies an exaggerated male reproductive morph in a spider.</title>
        <authorList>
            <person name="Hendrickx F."/>
            <person name="De Corte Z."/>
            <person name="Sonet G."/>
            <person name="Van Belleghem S.M."/>
            <person name="Kostlbacher S."/>
            <person name="Vangestel C."/>
        </authorList>
    </citation>
    <scope>NUCLEOTIDE SEQUENCE [LARGE SCALE GENOMIC DNA]</scope>
    <source>
        <strain evidence="2">W744_W776</strain>
    </source>
</reference>
<comment type="caution">
    <text evidence="2">The sequence shown here is derived from an EMBL/GenBank/DDBJ whole genome shotgun (WGS) entry which is preliminary data.</text>
</comment>